<accession>A0A517RMW9</accession>
<reference evidence="1 2" key="1">
    <citation type="submission" date="2019-02" db="EMBL/GenBank/DDBJ databases">
        <title>Deep-cultivation of Planctomycetes and their phenomic and genomic characterization uncovers novel biology.</title>
        <authorList>
            <person name="Wiegand S."/>
            <person name="Jogler M."/>
            <person name="Boedeker C."/>
            <person name="Pinto D."/>
            <person name="Vollmers J."/>
            <person name="Rivas-Marin E."/>
            <person name="Kohn T."/>
            <person name="Peeters S.H."/>
            <person name="Heuer A."/>
            <person name="Rast P."/>
            <person name="Oberbeckmann S."/>
            <person name="Bunk B."/>
            <person name="Jeske O."/>
            <person name="Meyerdierks A."/>
            <person name="Storesund J.E."/>
            <person name="Kallscheuer N."/>
            <person name="Luecker S."/>
            <person name="Lage O.M."/>
            <person name="Pohl T."/>
            <person name="Merkel B.J."/>
            <person name="Hornburger P."/>
            <person name="Mueller R.-W."/>
            <person name="Bruemmer F."/>
            <person name="Labrenz M."/>
            <person name="Spormann A.M."/>
            <person name="Op den Camp H."/>
            <person name="Overmann J."/>
            <person name="Amann R."/>
            <person name="Jetten M.S.M."/>
            <person name="Mascher T."/>
            <person name="Medema M.H."/>
            <person name="Devos D.P."/>
            <person name="Kaster A.-K."/>
            <person name="Ovreas L."/>
            <person name="Rohde M."/>
            <person name="Galperin M.Y."/>
            <person name="Jogler C."/>
        </authorList>
    </citation>
    <scope>NUCLEOTIDE SEQUENCE [LARGE SCALE GENOMIC DNA]</scope>
    <source>
        <strain evidence="1 2">Pan241w</strain>
    </source>
</reference>
<organism evidence="1 2">
    <name type="scientific">Gimesia alba</name>
    <dbReference type="NCBI Taxonomy" id="2527973"/>
    <lineage>
        <taxon>Bacteria</taxon>
        <taxon>Pseudomonadati</taxon>
        <taxon>Planctomycetota</taxon>
        <taxon>Planctomycetia</taxon>
        <taxon>Planctomycetales</taxon>
        <taxon>Planctomycetaceae</taxon>
        <taxon>Gimesia</taxon>
    </lineage>
</organism>
<dbReference type="AlphaFoldDB" id="A0A517RMW9"/>
<gene>
    <name evidence="1" type="ORF">Pan241w_53370</name>
</gene>
<proteinExistence type="predicted"/>
<dbReference type="Proteomes" id="UP000317171">
    <property type="component" value="Chromosome"/>
</dbReference>
<evidence type="ECO:0000313" key="1">
    <source>
        <dbReference type="EMBL" id="QDT45218.1"/>
    </source>
</evidence>
<keyword evidence="2" id="KW-1185">Reference proteome</keyword>
<evidence type="ECO:0000313" key="2">
    <source>
        <dbReference type="Proteomes" id="UP000317171"/>
    </source>
</evidence>
<dbReference type="KEGG" id="gaz:Pan241w_53370"/>
<dbReference type="RefSeq" id="WP_145221454.1">
    <property type="nucleotide sequence ID" value="NZ_CP036269.1"/>
</dbReference>
<sequence>MNIEQLEAGWFEDVHNKVPGPVLASKIYELGIHSNHVIEAAQAKDWNTYYNAVLDVCHNSQGIRLYVGSLFRMHVEAREFFKESMMITTQSFVDEELIPEEFRDEYREAVQNIKLRLEMACFEKSKFALTD</sequence>
<dbReference type="EMBL" id="CP036269">
    <property type="protein sequence ID" value="QDT45218.1"/>
    <property type="molecule type" value="Genomic_DNA"/>
</dbReference>
<protein>
    <submittedName>
        <fullName evidence="1">Uncharacterized protein</fullName>
    </submittedName>
</protein>
<name>A0A517RMW9_9PLAN</name>